<evidence type="ECO:0000256" key="4">
    <source>
        <dbReference type="SAM" id="MobiDB-lite"/>
    </source>
</evidence>
<keyword evidence="5" id="KW-1133">Transmembrane helix</keyword>
<accession>A0A1I6D7X5</accession>
<evidence type="ECO:0000313" key="6">
    <source>
        <dbReference type="EMBL" id="SFR01544.1"/>
    </source>
</evidence>
<dbReference type="OrthoDB" id="264111at2"/>
<dbReference type="PANTHER" id="PTHR32347">
    <property type="entry name" value="EFFLUX SYSTEM COMPONENT YKNX-RELATED"/>
    <property type="match status" value="1"/>
</dbReference>
<dbReference type="STRING" id="871652.SAMN04515673_102374"/>
<comment type="subcellular location">
    <subcellularLocation>
        <location evidence="1">Cell envelope</location>
    </subcellularLocation>
</comment>
<dbReference type="EMBL" id="FOYI01000002">
    <property type="protein sequence ID" value="SFR01544.1"/>
    <property type="molecule type" value="Genomic_DNA"/>
</dbReference>
<evidence type="ECO:0000256" key="1">
    <source>
        <dbReference type="ARBA" id="ARBA00004196"/>
    </source>
</evidence>
<dbReference type="Gene3D" id="2.40.30.170">
    <property type="match status" value="1"/>
</dbReference>
<feature type="coiled-coil region" evidence="3">
    <location>
        <begin position="254"/>
        <end position="281"/>
    </location>
</feature>
<evidence type="ECO:0000313" key="7">
    <source>
        <dbReference type="Proteomes" id="UP000199302"/>
    </source>
</evidence>
<evidence type="ECO:0000256" key="3">
    <source>
        <dbReference type="SAM" id="Coils"/>
    </source>
</evidence>
<dbReference type="AlphaFoldDB" id="A0A1I6D7X5"/>
<proteinExistence type="predicted"/>
<name>A0A1I6D7X5_9RHOB</name>
<dbReference type="SUPFAM" id="SSF111369">
    <property type="entry name" value="HlyD-like secretion proteins"/>
    <property type="match status" value="1"/>
</dbReference>
<keyword evidence="5" id="KW-0472">Membrane</keyword>
<dbReference type="NCBIfam" id="TIGR02971">
    <property type="entry name" value="heterocyst_DevB"/>
    <property type="match status" value="1"/>
</dbReference>
<dbReference type="InterPro" id="IPR014315">
    <property type="entry name" value="ABC_heterocyst_DevB"/>
</dbReference>
<evidence type="ECO:0000256" key="2">
    <source>
        <dbReference type="ARBA" id="ARBA00023054"/>
    </source>
</evidence>
<keyword evidence="5" id="KW-0812">Transmembrane</keyword>
<feature type="transmembrane region" description="Helical" evidence="5">
    <location>
        <begin position="35"/>
        <end position="55"/>
    </location>
</feature>
<reference evidence="6 7" key="1">
    <citation type="submission" date="2016-10" db="EMBL/GenBank/DDBJ databases">
        <authorList>
            <person name="de Groot N.N."/>
        </authorList>
    </citation>
    <scope>NUCLEOTIDE SEQUENCE [LARGE SCALE GENOMIC DNA]</scope>
    <source>
        <strain evidence="7">KMM 9023,NRIC 0796,JCM 17311,KCTC 23692</strain>
    </source>
</reference>
<keyword evidence="2 3" id="KW-0175">Coiled coil</keyword>
<protein>
    <submittedName>
        <fullName evidence="6">HlyD family secretion protein</fullName>
    </submittedName>
</protein>
<dbReference type="GO" id="GO:0030313">
    <property type="term" value="C:cell envelope"/>
    <property type="evidence" value="ECO:0007669"/>
    <property type="project" value="UniProtKB-SubCell"/>
</dbReference>
<organism evidence="6 7">
    <name type="scientific">Poseidonocella sedimentorum</name>
    <dbReference type="NCBI Taxonomy" id="871652"/>
    <lineage>
        <taxon>Bacteria</taxon>
        <taxon>Pseudomonadati</taxon>
        <taxon>Pseudomonadota</taxon>
        <taxon>Alphaproteobacteria</taxon>
        <taxon>Rhodobacterales</taxon>
        <taxon>Roseobacteraceae</taxon>
        <taxon>Poseidonocella</taxon>
    </lineage>
</organism>
<sequence length="406" mass="42421">MPDEPITSVDLPLEDAGLTKPEPAPPPEGDGWSRLLLIPLVMISLFTGAVIGMYFQPPGLRAFFNTTGLEPGAGTSTPIAVAIKQVEDHEQVAVISEGDVVALGRIIPRGDVISVATPSGAGDARIAQLRVAVGDEVEAGDILAVLDNLPQLESAVNAARAELRVRQASLDRTRASNTASRAEAQASLDRAQAASDVAQSELARVTTLFERGVTTRAVFDQTLAAATQSMLDVERAKATLSRYTTQSEIVQADIAVAEANLDAARAALASAEQNLDRAYVRAPDRGKVLDINVRAGERPGSAGIIHLGDTSQMTVEAEVYQTMIGRVTIGDPVIVSADALSQDLTGTVTAIGLEIGRQSITSNDPAANTDARVVDVIVTLDPASSPIAARFTNLAAVVRIDAGRAP</sequence>
<dbReference type="RefSeq" id="WP_092077177.1">
    <property type="nucleotide sequence ID" value="NZ_FOYI01000002.1"/>
</dbReference>
<gene>
    <name evidence="6" type="ORF">SAMN04515673_102374</name>
</gene>
<evidence type="ECO:0000256" key="5">
    <source>
        <dbReference type="SAM" id="Phobius"/>
    </source>
</evidence>
<dbReference type="InterPro" id="IPR050465">
    <property type="entry name" value="UPF0194_transport"/>
</dbReference>
<dbReference type="Gene3D" id="2.40.50.100">
    <property type="match status" value="1"/>
</dbReference>
<dbReference type="PANTHER" id="PTHR32347:SF27">
    <property type="entry name" value="RND EFFLUX PUMP MEMBRANE FUSION PROTEIN BARREL-SANDWICH DOMAIN-CONTAINING PROTEIN"/>
    <property type="match status" value="1"/>
</dbReference>
<feature type="region of interest" description="Disordered" evidence="4">
    <location>
        <begin position="1"/>
        <end position="29"/>
    </location>
</feature>
<keyword evidence="7" id="KW-1185">Reference proteome</keyword>
<dbReference type="Gene3D" id="1.10.287.470">
    <property type="entry name" value="Helix hairpin bin"/>
    <property type="match status" value="1"/>
</dbReference>
<dbReference type="Proteomes" id="UP000199302">
    <property type="component" value="Unassembled WGS sequence"/>
</dbReference>